<evidence type="ECO:0000313" key="4">
    <source>
        <dbReference type="EMBL" id="SKC12130.1"/>
    </source>
</evidence>
<sequence>MSKELGKSLALPCGAILRNRLAKSATQEGLADNEYRVSDALCRLYRRWSHGGAGLLVTGDVMVDGAHMERFGNVVLETPDDLPALRRWAAAGQAADNHFWMQINHPGRQTPIRFNPHPFAPSASTAGLPPREFGMPRAMSEDDITDVITRFARTAAISREAGFTGVQLHGAHGFLISQFLSPLANHRNDAWGGSLENRARLLLESVKAIRAAVGSDYPISVKLNSADFQRGGFDIEDSVAVVGMLNGSGIDLLEISGGNISSLAMMGSASDEPAAPKAHSTVKREAYFAGYAERIRPVAGMPLMITGGFRHAADMTAMLVEDRVDMIGMARPLCVDPEICAKLLDGRATSAPTLQEDLILDRGTLPADLDDSAFAYAVSVAQLCWLYLQLARIAQGDDPDFGLPLATAIAELGRIEEQRASVSV</sequence>
<keyword evidence="5" id="KW-1185">Reference proteome</keyword>
<dbReference type="AlphaFoldDB" id="A0A1T5GUY5"/>
<dbReference type="PANTHER" id="PTHR43656:SF2">
    <property type="entry name" value="BINDING OXIDOREDUCTASE, PUTATIVE (AFU_ORTHOLOGUE AFUA_2G08260)-RELATED"/>
    <property type="match status" value="1"/>
</dbReference>
<dbReference type="Pfam" id="PF00724">
    <property type="entry name" value="Oxidored_FMN"/>
    <property type="match status" value="1"/>
</dbReference>
<evidence type="ECO:0000313" key="5">
    <source>
        <dbReference type="Proteomes" id="UP000189818"/>
    </source>
</evidence>
<dbReference type="InterPro" id="IPR001155">
    <property type="entry name" value="OxRdtase_FMN_N"/>
</dbReference>
<dbReference type="SUPFAM" id="SSF51395">
    <property type="entry name" value="FMN-linked oxidoreductases"/>
    <property type="match status" value="1"/>
</dbReference>
<dbReference type="Gene3D" id="3.20.20.70">
    <property type="entry name" value="Aldolase class I"/>
    <property type="match status" value="1"/>
</dbReference>
<accession>A0A1T5GUY5</accession>
<dbReference type="Proteomes" id="UP000189818">
    <property type="component" value="Unassembled WGS sequence"/>
</dbReference>
<reference evidence="5" key="1">
    <citation type="submission" date="2017-02" db="EMBL/GenBank/DDBJ databases">
        <authorList>
            <person name="Varghese N."/>
            <person name="Submissions S."/>
        </authorList>
    </citation>
    <scope>NUCLEOTIDE SEQUENCE [LARGE SCALE GENOMIC DNA]</scope>
    <source>
        <strain evidence="5">UM2</strain>
    </source>
</reference>
<evidence type="ECO:0000256" key="1">
    <source>
        <dbReference type="ARBA" id="ARBA00022630"/>
    </source>
</evidence>
<organism evidence="4 5">
    <name type="scientific">Rhizorhabdus histidinilytica</name>
    <dbReference type="NCBI Taxonomy" id="439228"/>
    <lineage>
        <taxon>Bacteria</taxon>
        <taxon>Pseudomonadati</taxon>
        <taxon>Pseudomonadota</taxon>
        <taxon>Alphaproteobacteria</taxon>
        <taxon>Sphingomonadales</taxon>
        <taxon>Sphingomonadaceae</taxon>
        <taxon>Rhizorhabdus</taxon>
    </lineage>
</organism>
<keyword evidence="2" id="KW-0560">Oxidoreductase</keyword>
<protein>
    <submittedName>
        <fullName evidence="4">2,4-dienoyl-CoA reductase</fullName>
    </submittedName>
</protein>
<dbReference type="InterPro" id="IPR051799">
    <property type="entry name" value="NADH_flavin_oxidoreductase"/>
</dbReference>
<dbReference type="OrthoDB" id="9804454at2"/>
<dbReference type="STRING" id="439228.SAMN06295920_12029"/>
<evidence type="ECO:0000259" key="3">
    <source>
        <dbReference type="Pfam" id="PF00724"/>
    </source>
</evidence>
<dbReference type="CDD" id="cd04733">
    <property type="entry name" value="OYE_like_2_FMN"/>
    <property type="match status" value="1"/>
</dbReference>
<keyword evidence="1" id="KW-0285">Flavoprotein</keyword>
<dbReference type="PANTHER" id="PTHR43656">
    <property type="entry name" value="BINDING OXIDOREDUCTASE, PUTATIVE (AFU_ORTHOLOGUE AFUA_2G08260)-RELATED"/>
    <property type="match status" value="1"/>
</dbReference>
<feature type="domain" description="NADH:flavin oxidoreductase/NADH oxidase N-terminal" evidence="3">
    <location>
        <begin position="17"/>
        <end position="348"/>
    </location>
</feature>
<dbReference type="GO" id="GO:0010181">
    <property type="term" value="F:FMN binding"/>
    <property type="evidence" value="ECO:0007669"/>
    <property type="project" value="InterPro"/>
</dbReference>
<dbReference type="EMBL" id="FUYM01000020">
    <property type="protein sequence ID" value="SKC12130.1"/>
    <property type="molecule type" value="Genomic_DNA"/>
</dbReference>
<name>A0A1T5GUY5_9SPHN</name>
<dbReference type="InterPro" id="IPR013785">
    <property type="entry name" value="Aldolase_TIM"/>
</dbReference>
<gene>
    <name evidence="4" type="ORF">SAMN06295920_12029</name>
</gene>
<evidence type="ECO:0000256" key="2">
    <source>
        <dbReference type="ARBA" id="ARBA00023002"/>
    </source>
</evidence>
<proteinExistence type="predicted"/>
<dbReference type="GO" id="GO:0016491">
    <property type="term" value="F:oxidoreductase activity"/>
    <property type="evidence" value="ECO:0007669"/>
    <property type="project" value="UniProtKB-KW"/>
</dbReference>